<evidence type="ECO:0000256" key="1">
    <source>
        <dbReference type="SAM" id="MobiDB-lite"/>
    </source>
</evidence>
<accession>A0ABR2T9K8</accession>
<feature type="region of interest" description="Disordered" evidence="1">
    <location>
        <begin position="103"/>
        <end position="134"/>
    </location>
</feature>
<organism evidence="2 3">
    <name type="scientific">Hibiscus sabdariffa</name>
    <name type="common">roselle</name>
    <dbReference type="NCBI Taxonomy" id="183260"/>
    <lineage>
        <taxon>Eukaryota</taxon>
        <taxon>Viridiplantae</taxon>
        <taxon>Streptophyta</taxon>
        <taxon>Embryophyta</taxon>
        <taxon>Tracheophyta</taxon>
        <taxon>Spermatophyta</taxon>
        <taxon>Magnoliopsida</taxon>
        <taxon>eudicotyledons</taxon>
        <taxon>Gunneridae</taxon>
        <taxon>Pentapetalae</taxon>
        <taxon>rosids</taxon>
        <taxon>malvids</taxon>
        <taxon>Malvales</taxon>
        <taxon>Malvaceae</taxon>
        <taxon>Malvoideae</taxon>
        <taxon>Hibiscus</taxon>
    </lineage>
</organism>
<dbReference type="EMBL" id="JBBPBN010000007">
    <property type="protein sequence ID" value="KAK9034026.1"/>
    <property type="molecule type" value="Genomic_DNA"/>
</dbReference>
<dbReference type="Proteomes" id="UP001396334">
    <property type="component" value="Unassembled WGS sequence"/>
</dbReference>
<sequence length="155" mass="16834">MTGYRINVGEILAKELASACANDKGIPYLVSALCRRAAVPTSQGDKFQPEKTGWTKATYMQKMDAANATPLNMVMPTPPVSPIHTTAAPTNESPAIPLLPALPPPPKLESAAEKEHQTHHWDLHPAHHPHHQPLPSLKRQLLHSISYSCEVSCSA</sequence>
<name>A0ABR2T9K8_9ROSI</name>
<proteinExistence type="predicted"/>
<protein>
    <submittedName>
        <fullName evidence="2">Uncharacterized protein</fullName>
    </submittedName>
</protein>
<comment type="caution">
    <text evidence="2">The sequence shown here is derived from an EMBL/GenBank/DDBJ whole genome shotgun (WGS) entry which is preliminary data.</text>
</comment>
<reference evidence="2 3" key="1">
    <citation type="journal article" date="2024" name="G3 (Bethesda)">
        <title>Genome assembly of Hibiscus sabdariffa L. provides insights into metabolisms of medicinal natural products.</title>
        <authorList>
            <person name="Kim T."/>
        </authorList>
    </citation>
    <scope>NUCLEOTIDE SEQUENCE [LARGE SCALE GENOMIC DNA]</scope>
    <source>
        <strain evidence="2">TK-2024</strain>
        <tissue evidence="2">Old leaves</tissue>
    </source>
</reference>
<evidence type="ECO:0000313" key="2">
    <source>
        <dbReference type="EMBL" id="KAK9034026.1"/>
    </source>
</evidence>
<keyword evidence="3" id="KW-1185">Reference proteome</keyword>
<gene>
    <name evidence="2" type="ORF">V6N11_050205</name>
</gene>
<feature type="compositionally biased region" description="Basic and acidic residues" evidence="1">
    <location>
        <begin position="110"/>
        <end position="125"/>
    </location>
</feature>
<evidence type="ECO:0000313" key="3">
    <source>
        <dbReference type="Proteomes" id="UP001396334"/>
    </source>
</evidence>